<name>A0A1F7WL46_9BACT</name>
<keyword evidence="9 13" id="KW-0472">Membrane</keyword>
<evidence type="ECO:0000259" key="16">
    <source>
        <dbReference type="Pfam" id="PF14849"/>
    </source>
</evidence>
<dbReference type="Gene3D" id="2.70.98.90">
    <property type="match status" value="1"/>
</dbReference>
<evidence type="ECO:0000256" key="2">
    <source>
        <dbReference type="ARBA" id="ARBA00010527"/>
    </source>
</evidence>
<dbReference type="InterPro" id="IPR047196">
    <property type="entry name" value="YidC_ALB_C"/>
</dbReference>
<dbReference type="PRINTS" id="PR00701">
    <property type="entry name" value="60KDINNERMP"/>
</dbReference>
<evidence type="ECO:0000256" key="1">
    <source>
        <dbReference type="ARBA" id="ARBA00004429"/>
    </source>
</evidence>
<keyword evidence="5 13" id="KW-1003">Cell membrane</keyword>
<evidence type="ECO:0000256" key="8">
    <source>
        <dbReference type="ARBA" id="ARBA00022989"/>
    </source>
</evidence>
<comment type="subunit">
    <text evidence="13">Interacts with the Sec translocase complex via SecD. Specifically interacts with transmembrane segments of nascent integral membrane proteins during membrane integration.</text>
</comment>
<evidence type="ECO:0000256" key="13">
    <source>
        <dbReference type="HAMAP-Rule" id="MF_01810"/>
    </source>
</evidence>
<feature type="transmembrane region" description="Helical" evidence="13">
    <location>
        <begin position="372"/>
        <end position="391"/>
    </location>
</feature>
<dbReference type="HAMAP" id="MF_01810">
    <property type="entry name" value="YidC_type1"/>
    <property type="match status" value="1"/>
</dbReference>
<comment type="subcellular location">
    <subcellularLocation>
        <location evidence="1">Cell inner membrane</location>
        <topology evidence="1">Multi-pass membrane protein</topology>
    </subcellularLocation>
    <subcellularLocation>
        <location evidence="13">Cell membrane</location>
        <topology evidence="13">Multi-pass membrane protein</topology>
    </subcellularLocation>
</comment>
<feature type="transmembrane region" description="Helical" evidence="13">
    <location>
        <begin position="511"/>
        <end position="533"/>
    </location>
</feature>
<feature type="domain" description="Membrane insertase YidC/Oxa/ALB C-terminal" evidence="15">
    <location>
        <begin position="372"/>
        <end position="544"/>
    </location>
</feature>
<feature type="transmembrane region" description="Helical" evidence="13">
    <location>
        <begin position="469"/>
        <end position="490"/>
    </location>
</feature>
<comment type="similarity">
    <text evidence="2 13">Belongs to the OXA1/ALB3/YidC family. Type 1 subfamily.</text>
</comment>
<feature type="transmembrane region" description="Helical" evidence="13">
    <location>
        <begin position="437"/>
        <end position="457"/>
    </location>
</feature>
<dbReference type="NCBIfam" id="TIGR03593">
    <property type="entry name" value="yidC_nterm"/>
    <property type="match status" value="1"/>
</dbReference>
<dbReference type="Proteomes" id="UP000178735">
    <property type="component" value="Unassembled WGS sequence"/>
</dbReference>
<dbReference type="Pfam" id="PF14849">
    <property type="entry name" value="YidC_periplas"/>
    <property type="match status" value="1"/>
</dbReference>
<keyword evidence="8 13" id="KW-1133">Transmembrane helix</keyword>
<accession>A0A1F7WL46</accession>
<dbReference type="PANTHER" id="PTHR12428:SF65">
    <property type="entry name" value="CYTOCHROME C OXIDASE ASSEMBLY PROTEIN COX18, MITOCHONDRIAL"/>
    <property type="match status" value="1"/>
</dbReference>
<dbReference type="CDD" id="cd19961">
    <property type="entry name" value="EcYidC-like_peri"/>
    <property type="match status" value="1"/>
</dbReference>
<keyword evidence="10 13" id="KW-0143">Chaperone</keyword>
<evidence type="ECO:0000256" key="10">
    <source>
        <dbReference type="ARBA" id="ARBA00023186"/>
    </source>
</evidence>
<evidence type="ECO:0000256" key="3">
    <source>
        <dbReference type="ARBA" id="ARBA00015325"/>
    </source>
</evidence>
<dbReference type="NCBIfam" id="TIGR03592">
    <property type="entry name" value="yidC_oxa1_cterm"/>
    <property type="match status" value="1"/>
</dbReference>
<dbReference type="InterPro" id="IPR001708">
    <property type="entry name" value="YidC/ALB3/OXA1/COX18"/>
</dbReference>
<gene>
    <name evidence="13" type="primary">yidC</name>
    <name evidence="17" type="ORF">A2008_02845</name>
</gene>
<keyword evidence="4 13" id="KW-0813">Transport</keyword>
<dbReference type="InterPro" id="IPR038221">
    <property type="entry name" value="YidC_periplasmic_sf"/>
</dbReference>
<proteinExistence type="inferred from homology"/>
<keyword evidence="7 13" id="KW-0653">Protein transport</keyword>
<dbReference type="PRINTS" id="PR01900">
    <property type="entry name" value="YIDCPROTEIN"/>
</dbReference>
<dbReference type="PANTHER" id="PTHR12428">
    <property type="entry name" value="OXA1"/>
    <property type="match status" value="1"/>
</dbReference>
<keyword evidence="6 13" id="KW-0812">Transmembrane</keyword>
<protein>
    <recommendedName>
        <fullName evidence="3 13">Membrane protein insertase YidC</fullName>
    </recommendedName>
    <alternativeName>
        <fullName evidence="12 13">Foldase YidC</fullName>
    </alternativeName>
    <alternativeName>
        <fullName evidence="11 13">Membrane integrase YidC</fullName>
    </alternativeName>
    <alternativeName>
        <fullName evidence="13">Membrane protein YidC</fullName>
    </alternativeName>
</protein>
<dbReference type="InterPro" id="IPR019998">
    <property type="entry name" value="Membr_insert_YidC"/>
</dbReference>
<evidence type="ECO:0000256" key="11">
    <source>
        <dbReference type="ARBA" id="ARBA00033245"/>
    </source>
</evidence>
<evidence type="ECO:0000313" key="17">
    <source>
        <dbReference type="EMBL" id="OGM03556.1"/>
    </source>
</evidence>
<dbReference type="STRING" id="1817813.A2008_02845"/>
<dbReference type="GO" id="GO:0051205">
    <property type="term" value="P:protein insertion into membrane"/>
    <property type="evidence" value="ECO:0007669"/>
    <property type="project" value="TreeGrafter"/>
</dbReference>
<dbReference type="GO" id="GO:0015031">
    <property type="term" value="P:protein transport"/>
    <property type="evidence" value="ECO:0007669"/>
    <property type="project" value="UniProtKB-KW"/>
</dbReference>
<organism evidence="17 18">
    <name type="scientific">Candidatus Wallbacteria bacterium GWC2_49_35</name>
    <dbReference type="NCBI Taxonomy" id="1817813"/>
    <lineage>
        <taxon>Bacteria</taxon>
        <taxon>Candidatus Walliibacteriota</taxon>
    </lineage>
</organism>
<comment type="caution">
    <text evidence="17">The sequence shown here is derived from an EMBL/GenBank/DDBJ whole genome shotgun (WGS) entry which is preliminary data.</text>
</comment>
<feature type="domain" description="Membrane insertase YidC N-terminal" evidence="16">
    <location>
        <begin position="78"/>
        <end position="354"/>
    </location>
</feature>
<feature type="region of interest" description="Disordered" evidence="14">
    <location>
        <begin position="555"/>
        <end position="580"/>
    </location>
</feature>
<evidence type="ECO:0000256" key="9">
    <source>
        <dbReference type="ARBA" id="ARBA00023136"/>
    </source>
</evidence>
<dbReference type="CDD" id="cd20070">
    <property type="entry name" value="5TM_YidC_Alb3"/>
    <property type="match status" value="1"/>
</dbReference>
<evidence type="ECO:0000256" key="5">
    <source>
        <dbReference type="ARBA" id="ARBA00022475"/>
    </source>
</evidence>
<evidence type="ECO:0000313" key="18">
    <source>
        <dbReference type="Proteomes" id="UP000178735"/>
    </source>
</evidence>
<evidence type="ECO:0000256" key="4">
    <source>
        <dbReference type="ARBA" id="ARBA00022448"/>
    </source>
</evidence>
<evidence type="ECO:0000259" key="15">
    <source>
        <dbReference type="Pfam" id="PF02096"/>
    </source>
</evidence>
<comment type="function">
    <text evidence="13">Required for the insertion and/or proper folding and/or complex formation of integral membrane proteins into the membrane. Involved in integration of membrane proteins that insert both dependently and independently of the Sec translocase complex, as well as at least some lipoproteins. Aids folding of multispanning membrane proteins.</text>
</comment>
<dbReference type="InterPro" id="IPR028055">
    <property type="entry name" value="YidC/Oxa/ALB_C"/>
</dbReference>
<dbReference type="EMBL" id="MGFH01000161">
    <property type="protein sequence ID" value="OGM03556.1"/>
    <property type="molecule type" value="Genomic_DNA"/>
</dbReference>
<feature type="compositionally biased region" description="Basic and acidic residues" evidence="14">
    <location>
        <begin position="562"/>
        <end position="580"/>
    </location>
</feature>
<evidence type="ECO:0000256" key="6">
    <source>
        <dbReference type="ARBA" id="ARBA00022692"/>
    </source>
</evidence>
<dbReference type="InterPro" id="IPR028053">
    <property type="entry name" value="Membr_insert_YidC_N"/>
</dbReference>
<sequence>MNTGKVKIKLKPDSNINIKSKAPISTFLLTFAKDCGRALPAAVIFFTAAVILAAPFSACAQTPVPAAAEVSTAGPNDVTVKTGDFEIIFSKEGACLKSYKLTNPKFRDDFALDASALQTAETPVSKPFELELYAAGESAPVTIVDGGVLYDLKQEKTGTAEKLLFTATIAAGAGKSVTVAKTYTVDHAQKLIKFSVKIKNSSASPLNLSDQHNIGFAINFLPNIGKNSHDDELIANFGGSLYKAIVSSDEYKYDFKTADTNITRWIAIRDSYYAAIIAFDDKKPASAYCGGVAGGALKDGMGFASEFKIKYPAFSIDEGESENFNFTMFLGVKTYDELKKFNKGFEDICELNFLALLILQSLFFFYGITKSYGLSIILLTVAIKLLLQPLTNKQTKSMKDMQKIQPHIAELKKKYPDNMQKQNEEVMKLYKEHGINPFSGCLPLLLQLPILFALFTALRSSVELKGEGFLWLADLSMADPTWILPIAIALSMHIQQSQMQVDPNQAAAMQFMPIFMFFITYTLPAGVLLYWGVSNVLQVGQQWYDKRKDAPLVKVGAAGRPAADEKAEGSAKTQKGGEKV</sequence>
<dbReference type="GO" id="GO:0005886">
    <property type="term" value="C:plasma membrane"/>
    <property type="evidence" value="ECO:0007669"/>
    <property type="project" value="UniProtKB-SubCell"/>
</dbReference>
<dbReference type="Pfam" id="PF02096">
    <property type="entry name" value="60KD_IMP"/>
    <property type="match status" value="1"/>
</dbReference>
<dbReference type="GO" id="GO:0032977">
    <property type="term" value="F:membrane insertase activity"/>
    <property type="evidence" value="ECO:0007669"/>
    <property type="project" value="InterPro"/>
</dbReference>
<evidence type="ECO:0000256" key="14">
    <source>
        <dbReference type="SAM" id="MobiDB-lite"/>
    </source>
</evidence>
<reference evidence="17 18" key="1">
    <citation type="journal article" date="2016" name="Nat. Commun.">
        <title>Thousands of microbial genomes shed light on interconnected biogeochemical processes in an aquifer system.</title>
        <authorList>
            <person name="Anantharaman K."/>
            <person name="Brown C.T."/>
            <person name="Hug L.A."/>
            <person name="Sharon I."/>
            <person name="Castelle C.J."/>
            <person name="Probst A.J."/>
            <person name="Thomas B.C."/>
            <person name="Singh A."/>
            <person name="Wilkins M.J."/>
            <person name="Karaoz U."/>
            <person name="Brodie E.L."/>
            <person name="Williams K.H."/>
            <person name="Hubbard S.S."/>
            <person name="Banfield J.F."/>
        </authorList>
    </citation>
    <scope>NUCLEOTIDE SEQUENCE [LARGE SCALE GENOMIC DNA]</scope>
</reference>
<dbReference type="AlphaFoldDB" id="A0A1F7WL46"/>
<evidence type="ECO:0000256" key="7">
    <source>
        <dbReference type="ARBA" id="ARBA00022927"/>
    </source>
</evidence>
<evidence type="ECO:0000256" key="12">
    <source>
        <dbReference type="ARBA" id="ARBA00033342"/>
    </source>
</evidence>